<dbReference type="Proteomes" id="UP000886998">
    <property type="component" value="Unassembled WGS sequence"/>
</dbReference>
<protein>
    <submittedName>
        <fullName evidence="2">Glutamate receptor ionotropic, kainate 3</fullName>
    </submittedName>
</protein>
<evidence type="ECO:0000313" key="2">
    <source>
        <dbReference type="EMBL" id="GFY54468.1"/>
    </source>
</evidence>
<dbReference type="InterPro" id="IPR015683">
    <property type="entry name" value="Ionotropic_Glu_rcpt"/>
</dbReference>
<dbReference type="Gene3D" id="3.40.190.10">
    <property type="entry name" value="Periplasmic binding protein-like II"/>
    <property type="match status" value="2"/>
</dbReference>
<proteinExistence type="predicted"/>
<keyword evidence="1" id="KW-0472">Membrane</keyword>
<name>A0A8X7C585_9ARAC</name>
<keyword evidence="1" id="KW-0812">Transmembrane</keyword>
<dbReference type="OrthoDB" id="6433644at2759"/>
<organism evidence="2 3">
    <name type="scientific">Trichonephila inaurata madagascariensis</name>
    <dbReference type="NCBI Taxonomy" id="2747483"/>
    <lineage>
        <taxon>Eukaryota</taxon>
        <taxon>Metazoa</taxon>
        <taxon>Ecdysozoa</taxon>
        <taxon>Arthropoda</taxon>
        <taxon>Chelicerata</taxon>
        <taxon>Arachnida</taxon>
        <taxon>Araneae</taxon>
        <taxon>Araneomorphae</taxon>
        <taxon>Entelegynae</taxon>
        <taxon>Araneoidea</taxon>
        <taxon>Nephilidae</taxon>
        <taxon>Trichonephila</taxon>
        <taxon>Trichonephila inaurata</taxon>
    </lineage>
</organism>
<gene>
    <name evidence="2" type="primary">GRIK3</name>
    <name evidence="2" type="ORF">TNIN_425431</name>
</gene>
<evidence type="ECO:0000256" key="1">
    <source>
        <dbReference type="SAM" id="Phobius"/>
    </source>
</evidence>
<accession>A0A8X7C585</accession>
<dbReference type="PANTHER" id="PTHR18966">
    <property type="entry name" value="IONOTROPIC GLUTAMATE RECEPTOR"/>
    <property type="match status" value="1"/>
</dbReference>
<keyword evidence="1" id="KW-1133">Transmembrane helix</keyword>
<dbReference type="EMBL" id="BMAV01009877">
    <property type="protein sequence ID" value="GFY54468.1"/>
    <property type="molecule type" value="Genomic_DNA"/>
</dbReference>
<keyword evidence="3" id="KW-1185">Reference proteome</keyword>
<dbReference type="SUPFAM" id="SSF53850">
    <property type="entry name" value="Periplasmic binding protein-like II"/>
    <property type="match status" value="1"/>
</dbReference>
<reference evidence="2" key="1">
    <citation type="submission" date="2020-08" db="EMBL/GenBank/DDBJ databases">
        <title>Multicomponent nature underlies the extraordinary mechanical properties of spider dragline silk.</title>
        <authorList>
            <person name="Kono N."/>
            <person name="Nakamura H."/>
            <person name="Mori M."/>
            <person name="Yoshida Y."/>
            <person name="Ohtoshi R."/>
            <person name="Malay A.D."/>
            <person name="Moran D.A.P."/>
            <person name="Tomita M."/>
            <person name="Numata K."/>
            <person name="Arakawa K."/>
        </authorList>
    </citation>
    <scope>NUCLEOTIDE SEQUENCE</scope>
</reference>
<evidence type="ECO:0000313" key="3">
    <source>
        <dbReference type="Proteomes" id="UP000886998"/>
    </source>
</evidence>
<comment type="caution">
    <text evidence="2">The sequence shown here is derived from an EMBL/GenBank/DDBJ whole genome shotgun (WGS) entry which is preliminary data.</text>
</comment>
<keyword evidence="2" id="KW-0675">Receptor</keyword>
<dbReference type="AlphaFoldDB" id="A0A8X7C585"/>
<sequence length="166" mass="18425">MESTSIEYVTERNCDLTRIGGELDSKGYGIATPPGSPYRAVLSRGILALQESQQLQILKDKWWKASERCPDDSSSSSAEMGIRNVGGVFLVLGIGSCLGAIIVVLEFIWKANKMLDREPIPLMLWHELKATLSCRGSTRPAPKDEEPSVEKMPMVNMSKIEDYKFS</sequence>
<feature type="transmembrane region" description="Helical" evidence="1">
    <location>
        <begin position="85"/>
        <end position="109"/>
    </location>
</feature>